<dbReference type="GO" id="GO:0043190">
    <property type="term" value="C:ATP-binding cassette (ABC) transporter complex"/>
    <property type="evidence" value="ECO:0007669"/>
    <property type="project" value="InterPro"/>
</dbReference>
<feature type="transmembrane region" description="Helical" evidence="9">
    <location>
        <begin position="176"/>
        <end position="198"/>
    </location>
</feature>
<comment type="similarity">
    <text evidence="2">Belongs to the binding-protein-dependent transport system permease family. HisMQ subfamily.</text>
</comment>
<dbReference type="EMBL" id="FXAK01000005">
    <property type="protein sequence ID" value="SMF51306.1"/>
    <property type="molecule type" value="Genomic_DNA"/>
</dbReference>
<dbReference type="PANTHER" id="PTHR30614">
    <property type="entry name" value="MEMBRANE COMPONENT OF AMINO ACID ABC TRANSPORTER"/>
    <property type="match status" value="1"/>
</dbReference>
<dbReference type="CDD" id="cd06261">
    <property type="entry name" value="TM_PBP2"/>
    <property type="match status" value="1"/>
</dbReference>
<dbReference type="PANTHER" id="PTHR30614:SF0">
    <property type="entry name" value="L-CYSTINE TRANSPORT SYSTEM PERMEASE PROTEIN TCYL"/>
    <property type="match status" value="1"/>
</dbReference>
<feature type="transmembrane region" description="Helical" evidence="9">
    <location>
        <begin position="20"/>
        <end position="42"/>
    </location>
</feature>
<dbReference type="GO" id="GO:0015184">
    <property type="term" value="F:L-cystine transmembrane transporter activity"/>
    <property type="evidence" value="ECO:0007669"/>
    <property type="project" value="TreeGrafter"/>
</dbReference>
<evidence type="ECO:0000256" key="3">
    <source>
        <dbReference type="ARBA" id="ARBA00022448"/>
    </source>
</evidence>
<feature type="transmembrane region" description="Helical" evidence="9">
    <location>
        <begin position="135"/>
        <end position="156"/>
    </location>
</feature>
<evidence type="ECO:0000256" key="1">
    <source>
        <dbReference type="ARBA" id="ARBA00004429"/>
    </source>
</evidence>
<organism evidence="11 12">
    <name type="scientific">Azospirillum oryzae</name>
    <dbReference type="NCBI Taxonomy" id="286727"/>
    <lineage>
        <taxon>Bacteria</taxon>
        <taxon>Pseudomonadati</taxon>
        <taxon>Pseudomonadota</taxon>
        <taxon>Alphaproteobacteria</taxon>
        <taxon>Rhodospirillales</taxon>
        <taxon>Azospirillaceae</taxon>
        <taxon>Azospirillum</taxon>
    </lineage>
</organism>
<gene>
    <name evidence="11" type="ORF">SAMN02982917_2791</name>
</gene>
<dbReference type="InterPro" id="IPR035906">
    <property type="entry name" value="MetI-like_sf"/>
</dbReference>
<keyword evidence="5 9" id="KW-0812">Transmembrane</keyword>
<evidence type="ECO:0000256" key="2">
    <source>
        <dbReference type="ARBA" id="ARBA00010072"/>
    </source>
</evidence>
<accession>A0A1X7FG27</accession>
<feature type="transmembrane region" description="Helical" evidence="9">
    <location>
        <begin position="54"/>
        <end position="74"/>
    </location>
</feature>
<proteinExistence type="inferred from homology"/>
<dbReference type="InterPro" id="IPR010065">
    <property type="entry name" value="AA_ABC_transptr_permease_3TM"/>
</dbReference>
<dbReference type="STRING" id="286727.SAMN02982917_2791"/>
<evidence type="ECO:0000256" key="6">
    <source>
        <dbReference type="ARBA" id="ARBA00022970"/>
    </source>
</evidence>
<dbReference type="PROSITE" id="PS50928">
    <property type="entry name" value="ABC_TM1"/>
    <property type="match status" value="1"/>
</dbReference>
<keyword evidence="6" id="KW-0029">Amino-acid transport</keyword>
<evidence type="ECO:0000259" key="10">
    <source>
        <dbReference type="PROSITE" id="PS50928"/>
    </source>
</evidence>
<evidence type="ECO:0000256" key="5">
    <source>
        <dbReference type="ARBA" id="ARBA00022692"/>
    </source>
</evidence>
<dbReference type="OrthoDB" id="7341446at2"/>
<dbReference type="AlphaFoldDB" id="A0A1X7FG27"/>
<dbReference type="Pfam" id="PF00528">
    <property type="entry name" value="BPD_transp_1"/>
    <property type="match status" value="1"/>
</dbReference>
<reference evidence="11 12" key="1">
    <citation type="submission" date="2017-04" db="EMBL/GenBank/DDBJ databases">
        <authorList>
            <person name="Afonso C.L."/>
            <person name="Miller P.J."/>
            <person name="Scott M.A."/>
            <person name="Spackman E."/>
            <person name="Goraichik I."/>
            <person name="Dimitrov K.M."/>
            <person name="Suarez D.L."/>
            <person name="Swayne D.E."/>
        </authorList>
    </citation>
    <scope>NUCLEOTIDE SEQUENCE [LARGE SCALE GENOMIC DNA]</scope>
    <source>
        <strain evidence="11 12">A2P</strain>
    </source>
</reference>
<dbReference type="SUPFAM" id="SSF161098">
    <property type="entry name" value="MetI-like"/>
    <property type="match status" value="1"/>
</dbReference>
<name>A0A1X7FG27_9PROT</name>
<feature type="transmembrane region" description="Helical" evidence="9">
    <location>
        <begin position="86"/>
        <end position="106"/>
    </location>
</feature>
<keyword evidence="7 9" id="KW-1133">Transmembrane helix</keyword>
<evidence type="ECO:0000256" key="4">
    <source>
        <dbReference type="ARBA" id="ARBA00022475"/>
    </source>
</evidence>
<dbReference type="Gene3D" id="1.10.3720.10">
    <property type="entry name" value="MetI-like"/>
    <property type="match status" value="1"/>
</dbReference>
<comment type="subcellular location">
    <subcellularLocation>
        <location evidence="1">Cell inner membrane</location>
        <topology evidence="1">Multi-pass membrane protein</topology>
    </subcellularLocation>
    <subcellularLocation>
        <location evidence="9">Cell membrane</location>
        <topology evidence="9">Multi-pass membrane protein</topology>
    </subcellularLocation>
</comment>
<evidence type="ECO:0000256" key="8">
    <source>
        <dbReference type="ARBA" id="ARBA00023136"/>
    </source>
</evidence>
<evidence type="ECO:0000313" key="11">
    <source>
        <dbReference type="EMBL" id="SMF51306.1"/>
    </source>
</evidence>
<dbReference type="Proteomes" id="UP000192936">
    <property type="component" value="Unassembled WGS sequence"/>
</dbReference>
<dbReference type="NCBIfam" id="TIGR01726">
    <property type="entry name" value="HEQRo_perm_3TM"/>
    <property type="match status" value="1"/>
</dbReference>
<evidence type="ECO:0000313" key="12">
    <source>
        <dbReference type="Proteomes" id="UP000192936"/>
    </source>
</evidence>
<evidence type="ECO:0000256" key="7">
    <source>
        <dbReference type="ARBA" id="ARBA00022989"/>
    </source>
</evidence>
<keyword evidence="8 9" id="KW-0472">Membrane</keyword>
<keyword evidence="3 9" id="KW-0813">Transport</keyword>
<protein>
    <submittedName>
        <fullName evidence="11">Amino acid ABC transporter membrane protein 2, PAAT family</fullName>
    </submittedName>
</protein>
<keyword evidence="4" id="KW-1003">Cell membrane</keyword>
<dbReference type="RefSeq" id="WP_143266603.1">
    <property type="nucleotide sequence ID" value="NZ_FXAK01000005.1"/>
</dbReference>
<sequence>MLDLSLLVQYGPSLLRGFGITILCWGAGCLIGMVLGFVLMLLRQLPVKPLRWVIRVYIEVIRGTPFLIQLFLLYSGGPSIGLRLEATTAGILGLGIYGSAYFAEIFRAGYQAVPKGQVEAALSLGMSYGSILKRVIVPAMLVSTIPAIVNMMAILTKETVVLSIITVPELMYEMQTMAAETFATFETILGMALFYWLLVEVVSRLGRRLEARVTRYLTHASPQGSSSETATARA</sequence>
<dbReference type="InterPro" id="IPR000515">
    <property type="entry name" value="MetI-like"/>
</dbReference>
<dbReference type="InterPro" id="IPR043429">
    <property type="entry name" value="ArtM/GltK/GlnP/TcyL/YhdX-like"/>
</dbReference>
<evidence type="ECO:0000256" key="9">
    <source>
        <dbReference type="RuleBase" id="RU363032"/>
    </source>
</evidence>
<feature type="domain" description="ABC transmembrane type-1" evidence="10">
    <location>
        <begin position="18"/>
        <end position="206"/>
    </location>
</feature>